<comment type="caution">
    <text evidence="1">The sequence shown here is derived from an EMBL/GenBank/DDBJ whole genome shotgun (WGS) entry which is preliminary data.</text>
</comment>
<dbReference type="AlphaFoldDB" id="A0A1G2QZY0"/>
<feature type="non-terminal residue" evidence="1">
    <location>
        <position position="223"/>
    </location>
</feature>
<evidence type="ECO:0000313" key="2">
    <source>
        <dbReference type="Proteomes" id="UP000178065"/>
    </source>
</evidence>
<sequence>MGSPDKSQVTWQVNSLPKGAKAALDFLSGQEWLRGKNWYLAGGTALAMYEGHRVSLDLDFFTSRKTFQPREVLVRLQDNDWTVDIAEPGTVYASFAGTKVSFIAYPFFVSKEQMERYGSVSILNPRDIAVMKIIAISQRGRKRDFVDLYWYVKKHEPLADVLPRLPGQYPTVAHDYHHILKSLMYFADADEDPMPKIFFKTTWPEIKKYFKREVPRLTKEFLG</sequence>
<dbReference type="Pfam" id="PF08843">
    <property type="entry name" value="AbiEii"/>
    <property type="match status" value="2"/>
</dbReference>
<organism evidence="1 2">
    <name type="scientific">Candidatus Wildermuthbacteria bacterium RIFCSPHIGHO2_01_FULL_49_22b</name>
    <dbReference type="NCBI Taxonomy" id="1802448"/>
    <lineage>
        <taxon>Bacteria</taxon>
        <taxon>Candidatus Wildermuthiibacteriota</taxon>
    </lineage>
</organism>
<reference evidence="1 2" key="1">
    <citation type="journal article" date="2016" name="Nat. Commun.">
        <title>Thousands of microbial genomes shed light on interconnected biogeochemical processes in an aquifer system.</title>
        <authorList>
            <person name="Anantharaman K."/>
            <person name="Brown C.T."/>
            <person name="Hug L.A."/>
            <person name="Sharon I."/>
            <person name="Castelle C.J."/>
            <person name="Probst A.J."/>
            <person name="Thomas B.C."/>
            <person name="Singh A."/>
            <person name="Wilkins M.J."/>
            <person name="Karaoz U."/>
            <person name="Brodie E.L."/>
            <person name="Williams K.H."/>
            <person name="Hubbard S.S."/>
            <person name="Banfield J.F."/>
        </authorList>
    </citation>
    <scope>NUCLEOTIDE SEQUENCE [LARGE SCALE GENOMIC DNA]</scope>
</reference>
<dbReference type="EMBL" id="MHTT01000009">
    <property type="protein sequence ID" value="OHA65908.1"/>
    <property type="molecule type" value="Genomic_DNA"/>
</dbReference>
<accession>A0A1G2QZY0</accession>
<evidence type="ECO:0000313" key="1">
    <source>
        <dbReference type="EMBL" id="OHA65908.1"/>
    </source>
</evidence>
<dbReference type="STRING" id="1802448.A2672_00555"/>
<protein>
    <recommendedName>
        <fullName evidence="3">Nucleotidyl transferase AbiEii/AbiGii toxin family protein</fullName>
    </recommendedName>
</protein>
<dbReference type="InterPro" id="IPR014942">
    <property type="entry name" value="AbiEii"/>
</dbReference>
<evidence type="ECO:0008006" key="3">
    <source>
        <dbReference type="Google" id="ProtNLM"/>
    </source>
</evidence>
<dbReference type="Proteomes" id="UP000178065">
    <property type="component" value="Unassembled WGS sequence"/>
</dbReference>
<name>A0A1G2QZY0_9BACT</name>
<proteinExistence type="predicted"/>
<gene>
    <name evidence="1" type="ORF">A2672_00555</name>
</gene>